<evidence type="ECO:0000256" key="1">
    <source>
        <dbReference type="ARBA" id="ARBA00008686"/>
    </source>
</evidence>
<evidence type="ECO:0000256" key="3">
    <source>
        <dbReference type="SAM" id="MobiDB-lite"/>
    </source>
</evidence>
<sequence length="360" mass="40662">MDIFDSIKDTLLSVPKGITTGIKALSTHDSVREVTGEAGASGGIPVEIGRDTEIVQELNYDASAELLTKFQNAWSDMHQRSETNAKQAKLGYKKIQELSSYFDKQNDAVGLFLQEISTLPQLLHDLQTATELIQNLEQQFEVVESELIKLEDTCERQELRRNMHHHEYQLMAYKQRRAVELEKAKVKMAKNHAAKVQRYEYNLQKGLREKQQAFEASFKEEMYHYKKYGKPSKQLSVHVQDVSSTKDVDLSNFVPETDGEDEALLNEFLQTDTASDGDNVEAAADLDCKLENSDRLQTSTTTDNCQRQDDASNIDRDVETDNGSEEATSNVHPSIPEPHKQSNSVTEEAVKEDTDQPDAT</sequence>
<evidence type="ECO:0000313" key="4">
    <source>
        <dbReference type="EMBL" id="KAK2154351.1"/>
    </source>
</evidence>
<dbReference type="PANTHER" id="PTHR16294">
    <property type="entry name" value="DYSTROBREVIN BINDING PROTEIN 1 DYSBINDIN"/>
    <property type="match status" value="1"/>
</dbReference>
<organism evidence="4 5">
    <name type="scientific">Paralvinella palmiformis</name>
    <dbReference type="NCBI Taxonomy" id="53620"/>
    <lineage>
        <taxon>Eukaryota</taxon>
        <taxon>Metazoa</taxon>
        <taxon>Spiralia</taxon>
        <taxon>Lophotrochozoa</taxon>
        <taxon>Annelida</taxon>
        <taxon>Polychaeta</taxon>
        <taxon>Sedentaria</taxon>
        <taxon>Canalipalpata</taxon>
        <taxon>Terebellida</taxon>
        <taxon>Terebelliformia</taxon>
        <taxon>Alvinellidae</taxon>
        <taxon>Paralvinella</taxon>
    </lineage>
</organism>
<keyword evidence="5" id="KW-1185">Reference proteome</keyword>
<comment type="caution">
    <text evidence="4">The sequence shown here is derived from an EMBL/GenBank/DDBJ whole genome shotgun (WGS) entry which is preliminary data.</text>
</comment>
<dbReference type="AlphaFoldDB" id="A0AAD9JJR4"/>
<feature type="coiled-coil region" evidence="2">
    <location>
        <begin position="119"/>
        <end position="176"/>
    </location>
</feature>
<feature type="region of interest" description="Disordered" evidence="3">
    <location>
        <begin position="295"/>
        <end position="360"/>
    </location>
</feature>
<protein>
    <submittedName>
        <fullName evidence="4">Uncharacterized protein</fullName>
    </submittedName>
</protein>
<feature type="compositionally biased region" description="Polar residues" evidence="3">
    <location>
        <begin position="295"/>
        <end position="305"/>
    </location>
</feature>
<gene>
    <name evidence="4" type="ORF">LSH36_270g03046</name>
</gene>
<feature type="compositionally biased region" description="Basic and acidic residues" evidence="3">
    <location>
        <begin position="306"/>
        <end position="319"/>
    </location>
</feature>
<evidence type="ECO:0000256" key="2">
    <source>
        <dbReference type="SAM" id="Coils"/>
    </source>
</evidence>
<name>A0AAD9JJR4_9ANNE</name>
<comment type="similarity">
    <text evidence="1">Belongs to the dysbindin family.</text>
</comment>
<dbReference type="GO" id="GO:0005737">
    <property type="term" value="C:cytoplasm"/>
    <property type="evidence" value="ECO:0007669"/>
    <property type="project" value="InterPro"/>
</dbReference>
<dbReference type="Proteomes" id="UP001208570">
    <property type="component" value="Unassembled WGS sequence"/>
</dbReference>
<proteinExistence type="inferred from homology"/>
<keyword evidence="2" id="KW-0175">Coiled coil</keyword>
<accession>A0AAD9JJR4</accession>
<dbReference type="PANTHER" id="PTHR16294:SF6">
    <property type="entry name" value="DYNAMIN N-TERMINAL DOMAIN-CONTAINING PROTEIN"/>
    <property type="match status" value="1"/>
</dbReference>
<reference evidence="4" key="1">
    <citation type="journal article" date="2023" name="Mol. Biol. Evol.">
        <title>Third-Generation Sequencing Reveals the Adaptive Role of the Epigenome in Three Deep-Sea Polychaetes.</title>
        <authorList>
            <person name="Perez M."/>
            <person name="Aroh O."/>
            <person name="Sun Y."/>
            <person name="Lan Y."/>
            <person name="Juniper S.K."/>
            <person name="Young C.R."/>
            <person name="Angers B."/>
            <person name="Qian P.Y."/>
        </authorList>
    </citation>
    <scope>NUCLEOTIDE SEQUENCE</scope>
    <source>
        <strain evidence="4">P08H-3</strain>
    </source>
</reference>
<dbReference type="EMBL" id="JAODUP010000270">
    <property type="protein sequence ID" value="KAK2154351.1"/>
    <property type="molecule type" value="Genomic_DNA"/>
</dbReference>
<dbReference type="InterPro" id="IPR007531">
    <property type="entry name" value="Dysbindin"/>
</dbReference>
<evidence type="ECO:0000313" key="5">
    <source>
        <dbReference type="Proteomes" id="UP001208570"/>
    </source>
</evidence>